<sequence length="353" mass="40757">MEELFKPKYFAPVNLAYYPTALEIFILSFFSIFPNIYFLYKALTNDRFTKRPMLKMTVIILSIEYMIASIHAVATALIYLVPYYFDLPISVMGCAWIRSFFYITLQIVFSTPFIIYIDRHFKIIRNKGCNPTILATIALIINLPAIVFHFGHKFDSHPVYIADEVCTYQHFSTNPYIHKSQYLMMFTLVAAPIFAGLMNVYTFYALHAQNKVASQRRIKEQKQLFIALTVQSVFPVFSYGPSVATGILYSIGKFYFQKDLILFHVAKTSESWPIWKYLNAIFYSSMGVCVLLSVIFIKDIREMILIDMRLMKPELATKTPITVITVSANMNLNSQRRVSNKVPSVKKANHTVM</sequence>
<reference evidence="2" key="1">
    <citation type="submission" date="2016-11" db="UniProtKB">
        <authorList>
            <consortium name="WormBaseParasite"/>
        </authorList>
    </citation>
    <scope>IDENTIFICATION</scope>
    <source>
        <strain evidence="2">KR3021</strain>
    </source>
</reference>
<dbReference type="Proteomes" id="UP000095286">
    <property type="component" value="Unplaced"/>
</dbReference>
<organism evidence="1 2">
    <name type="scientific">Rhabditophanes sp. KR3021</name>
    <dbReference type="NCBI Taxonomy" id="114890"/>
    <lineage>
        <taxon>Eukaryota</taxon>
        <taxon>Metazoa</taxon>
        <taxon>Ecdysozoa</taxon>
        <taxon>Nematoda</taxon>
        <taxon>Chromadorea</taxon>
        <taxon>Rhabditida</taxon>
        <taxon>Tylenchina</taxon>
        <taxon>Panagrolaimomorpha</taxon>
        <taxon>Strongyloidoidea</taxon>
        <taxon>Alloionematidae</taxon>
        <taxon>Rhabditophanes</taxon>
    </lineage>
</organism>
<protein>
    <submittedName>
        <fullName evidence="2">G_PROTEIN_RECEP_F1_2 domain-containing protein</fullName>
    </submittedName>
</protein>
<proteinExistence type="predicted"/>
<name>A0AC35TXV4_9BILA</name>
<evidence type="ECO:0000313" key="2">
    <source>
        <dbReference type="WBParaSite" id="RSKR_0000543150.1"/>
    </source>
</evidence>
<evidence type="ECO:0000313" key="1">
    <source>
        <dbReference type="Proteomes" id="UP000095286"/>
    </source>
</evidence>
<dbReference type="WBParaSite" id="RSKR_0000543150.1">
    <property type="protein sequence ID" value="RSKR_0000543150.1"/>
    <property type="gene ID" value="RSKR_0000543150"/>
</dbReference>
<accession>A0AC35TXV4</accession>